<dbReference type="InterPro" id="IPR032816">
    <property type="entry name" value="VTT_dom"/>
</dbReference>
<proteinExistence type="inferred from homology"/>
<dbReference type="PANTHER" id="PTHR42709:SF9">
    <property type="entry name" value="ALKALINE PHOSPHATASE LIKE PROTEIN"/>
    <property type="match status" value="1"/>
</dbReference>
<feature type="transmembrane region" description="Helical" evidence="2">
    <location>
        <begin position="111"/>
        <end position="129"/>
    </location>
</feature>
<keyword evidence="2" id="KW-1133">Transmembrane helix</keyword>
<comment type="similarity">
    <text evidence="1">Belongs to the DedA family.</text>
</comment>
<dbReference type="PANTHER" id="PTHR42709">
    <property type="entry name" value="ALKALINE PHOSPHATASE LIKE PROTEIN"/>
    <property type="match status" value="1"/>
</dbReference>
<feature type="domain" description="VTT" evidence="3">
    <location>
        <begin position="34"/>
        <end position="159"/>
    </location>
</feature>
<dbReference type="AlphaFoldDB" id="A0A927CI94"/>
<evidence type="ECO:0000259" key="3">
    <source>
        <dbReference type="Pfam" id="PF09335"/>
    </source>
</evidence>
<keyword evidence="2" id="KW-0812">Transmembrane</keyword>
<dbReference type="Pfam" id="PF09335">
    <property type="entry name" value="VTT_dom"/>
    <property type="match status" value="1"/>
</dbReference>
<dbReference type="EMBL" id="JACXIY010000007">
    <property type="protein sequence ID" value="MBD2867990.1"/>
    <property type="molecule type" value="Genomic_DNA"/>
</dbReference>
<comment type="caution">
    <text evidence="4">The sequence shown here is derived from an EMBL/GenBank/DDBJ whole genome shotgun (WGS) entry which is preliminary data.</text>
</comment>
<name>A0A927CI94_9BACL</name>
<evidence type="ECO:0000313" key="5">
    <source>
        <dbReference type="Proteomes" id="UP000632125"/>
    </source>
</evidence>
<feature type="transmembrane region" description="Helical" evidence="2">
    <location>
        <begin position="141"/>
        <end position="162"/>
    </location>
</feature>
<dbReference type="InterPro" id="IPR051311">
    <property type="entry name" value="DedA_domain"/>
</dbReference>
<dbReference type="Proteomes" id="UP000632125">
    <property type="component" value="Unassembled WGS sequence"/>
</dbReference>
<feature type="transmembrane region" description="Helical" evidence="2">
    <location>
        <begin position="14"/>
        <end position="33"/>
    </location>
</feature>
<organism evidence="4 5">
    <name type="scientific">Paenibacillus arenilitoris</name>
    <dbReference type="NCBI Taxonomy" id="2772299"/>
    <lineage>
        <taxon>Bacteria</taxon>
        <taxon>Bacillati</taxon>
        <taxon>Bacillota</taxon>
        <taxon>Bacilli</taxon>
        <taxon>Bacillales</taxon>
        <taxon>Paenibacillaceae</taxon>
        <taxon>Paenibacillus</taxon>
    </lineage>
</organism>
<feature type="transmembrane region" description="Helical" evidence="2">
    <location>
        <begin position="174"/>
        <end position="192"/>
    </location>
</feature>
<reference evidence="4" key="1">
    <citation type="submission" date="2020-09" db="EMBL/GenBank/DDBJ databases">
        <title>A novel bacterium of genus Paenibacillus, isolated from South China Sea.</title>
        <authorList>
            <person name="Huang H."/>
            <person name="Mo K."/>
            <person name="Hu Y."/>
        </authorList>
    </citation>
    <scope>NUCLEOTIDE SEQUENCE</scope>
    <source>
        <strain evidence="4">IB182493</strain>
    </source>
</reference>
<keyword evidence="2" id="KW-0472">Membrane</keyword>
<accession>A0A927CI94</accession>
<evidence type="ECO:0000256" key="2">
    <source>
        <dbReference type="SAM" id="Phobius"/>
    </source>
</evidence>
<evidence type="ECO:0000313" key="4">
    <source>
        <dbReference type="EMBL" id="MBD2867990.1"/>
    </source>
</evidence>
<sequence length="207" mass="23311">MNVIEMVERLFEQFGYLVLFVGLPLDFIALPIPPGNSTLTFTGFLSYKGVLEPALAVAAAIAGALAGVTITYLIGYRLGMPLIERYGKWLFLKPAVIEKTRRYYDKYGNKLLLIAFFIPGIRQFIGYFIGIIRVPYGSVAIYAYAGTVLWVIVFFGIGYLFGEQWQHVFALVERYLKWLFIGLGGLLGGLIVRKGLKRRNKARLSDH</sequence>
<dbReference type="RefSeq" id="WP_190858989.1">
    <property type="nucleotide sequence ID" value="NZ_JACXIY010000007.1"/>
</dbReference>
<gene>
    <name evidence="4" type="ORF">IDH41_05350</name>
</gene>
<evidence type="ECO:0000256" key="1">
    <source>
        <dbReference type="ARBA" id="ARBA00010792"/>
    </source>
</evidence>
<keyword evidence="5" id="KW-1185">Reference proteome</keyword>
<protein>
    <submittedName>
        <fullName evidence="4">DedA family protein</fullName>
    </submittedName>
</protein>
<dbReference type="GO" id="GO:0005886">
    <property type="term" value="C:plasma membrane"/>
    <property type="evidence" value="ECO:0007669"/>
    <property type="project" value="TreeGrafter"/>
</dbReference>
<feature type="transmembrane region" description="Helical" evidence="2">
    <location>
        <begin position="53"/>
        <end position="75"/>
    </location>
</feature>